<comment type="similarity">
    <text evidence="1 4">Belongs to the carbohydrate kinase PfkB family.</text>
</comment>
<evidence type="ECO:0000256" key="3">
    <source>
        <dbReference type="ARBA" id="ARBA00022777"/>
    </source>
</evidence>
<evidence type="ECO:0000256" key="2">
    <source>
        <dbReference type="ARBA" id="ARBA00022679"/>
    </source>
</evidence>
<dbReference type="GO" id="GO:0005829">
    <property type="term" value="C:cytosol"/>
    <property type="evidence" value="ECO:0007669"/>
    <property type="project" value="TreeGrafter"/>
</dbReference>
<dbReference type="Pfam" id="PF00294">
    <property type="entry name" value="PfkB"/>
    <property type="match status" value="1"/>
</dbReference>
<dbReference type="GO" id="GO:0006796">
    <property type="term" value="P:phosphate-containing compound metabolic process"/>
    <property type="evidence" value="ECO:0007669"/>
    <property type="project" value="UniProtKB-ARBA"/>
</dbReference>
<dbReference type="GO" id="GO:0016301">
    <property type="term" value="F:kinase activity"/>
    <property type="evidence" value="ECO:0007669"/>
    <property type="project" value="UniProtKB-KW"/>
</dbReference>
<evidence type="ECO:0000256" key="1">
    <source>
        <dbReference type="ARBA" id="ARBA00010688"/>
    </source>
</evidence>
<keyword evidence="2 4" id="KW-0808">Transferase</keyword>
<dbReference type="SUPFAM" id="SSF53613">
    <property type="entry name" value="Ribokinase-like"/>
    <property type="match status" value="1"/>
</dbReference>
<evidence type="ECO:0000313" key="8">
    <source>
        <dbReference type="Proteomes" id="UP000490386"/>
    </source>
</evidence>
<feature type="domain" description="Carbohydrate kinase PfkB" evidence="6">
    <location>
        <begin position="20"/>
        <end position="313"/>
    </location>
</feature>
<accession>A0A7J5B084</accession>
<keyword evidence="3 4" id="KW-0418">Kinase</keyword>
<sequence>MSNGTPGIPARTAQPVSPARVAVVGQAGRDLVLRVAGIPDAGASAVVSERIERLGGKGANIAVGIRQLDPTARVSLVAVLGDDGAGEEMLGDAARQGLDTGHVVRRGVTALLTDVVADGGVRRLLEHIPEQALLTPDDVRAATALTTADAVVLQLQQPIDTLLFAAQLTRQRPANGAPRALLVLDGAVDATEDRARRDELVGFADVVRANAREASMLSGSEVRNRADALRTAETLLDLGPRVVALTVDDAELIAWPGDHVFLPHERTRTVDPTGAGDAFVAALTTALLSGASPREAGQRATQAAGASVQHLGGHPRLRRLSPDRKGSMLPSSDLPSTDGETRA</sequence>
<dbReference type="InterPro" id="IPR002139">
    <property type="entry name" value="Ribo/fructo_kinase"/>
</dbReference>
<protein>
    <recommendedName>
        <fullName evidence="6">Carbohydrate kinase PfkB domain-containing protein</fullName>
    </recommendedName>
</protein>
<dbReference type="PANTHER" id="PTHR10584">
    <property type="entry name" value="SUGAR KINASE"/>
    <property type="match status" value="1"/>
</dbReference>
<dbReference type="PRINTS" id="PR00990">
    <property type="entry name" value="RIBOKINASE"/>
</dbReference>
<feature type="region of interest" description="Disordered" evidence="5">
    <location>
        <begin position="292"/>
        <end position="343"/>
    </location>
</feature>
<name>A0A7J5B084_9MICO</name>
<comment type="caution">
    <text evidence="7">The sequence shown here is derived from an EMBL/GenBank/DDBJ whole genome shotgun (WGS) entry which is preliminary data.</text>
</comment>
<reference evidence="7 8" key="1">
    <citation type="submission" date="2019-09" db="EMBL/GenBank/DDBJ databases">
        <title>Phylogeny of genus Pseudoclavibacter and closely related genus.</title>
        <authorList>
            <person name="Li Y."/>
        </authorList>
    </citation>
    <scope>NUCLEOTIDE SEQUENCE [LARGE SCALE GENOMIC DNA]</scope>
    <source>
        <strain evidence="7 8">THG-MD12</strain>
    </source>
</reference>
<gene>
    <name evidence="7" type="ORF">F8O03_12865</name>
</gene>
<keyword evidence="8" id="KW-1185">Reference proteome</keyword>
<dbReference type="PROSITE" id="PS00584">
    <property type="entry name" value="PFKB_KINASES_2"/>
    <property type="match status" value="1"/>
</dbReference>
<dbReference type="Proteomes" id="UP000490386">
    <property type="component" value="Unassembled WGS sequence"/>
</dbReference>
<evidence type="ECO:0000256" key="4">
    <source>
        <dbReference type="RuleBase" id="RU003704"/>
    </source>
</evidence>
<dbReference type="Gene3D" id="3.40.1190.20">
    <property type="match status" value="1"/>
</dbReference>
<evidence type="ECO:0000259" key="6">
    <source>
        <dbReference type="Pfam" id="PF00294"/>
    </source>
</evidence>
<evidence type="ECO:0000256" key="5">
    <source>
        <dbReference type="SAM" id="MobiDB-lite"/>
    </source>
</evidence>
<dbReference type="InterPro" id="IPR029056">
    <property type="entry name" value="Ribokinase-like"/>
</dbReference>
<dbReference type="RefSeq" id="WP_151424199.1">
    <property type="nucleotide sequence ID" value="NZ_WBJX01000004.1"/>
</dbReference>
<dbReference type="PANTHER" id="PTHR10584:SF166">
    <property type="entry name" value="RIBOKINASE"/>
    <property type="match status" value="1"/>
</dbReference>
<dbReference type="InterPro" id="IPR011611">
    <property type="entry name" value="PfkB_dom"/>
</dbReference>
<evidence type="ECO:0000313" key="7">
    <source>
        <dbReference type="EMBL" id="KAB1637171.1"/>
    </source>
</evidence>
<dbReference type="EMBL" id="WBJX01000004">
    <property type="protein sequence ID" value="KAB1637171.1"/>
    <property type="molecule type" value="Genomic_DNA"/>
</dbReference>
<dbReference type="OrthoDB" id="9808601at2"/>
<proteinExistence type="inferred from homology"/>
<dbReference type="InterPro" id="IPR002173">
    <property type="entry name" value="Carboh/pur_kinase_PfkB_CS"/>
</dbReference>
<organism evidence="7 8">
    <name type="scientific">Pseudoclavibacter terrae</name>
    <dbReference type="NCBI Taxonomy" id="1530195"/>
    <lineage>
        <taxon>Bacteria</taxon>
        <taxon>Bacillati</taxon>
        <taxon>Actinomycetota</taxon>
        <taxon>Actinomycetes</taxon>
        <taxon>Micrococcales</taxon>
        <taxon>Microbacteriaceae</taxon>
        <taxon>Pseudoclavibacter</taxon>
    </lineage>
</organism>
<dbReference type="AlphaFoldDB" id="A0A7J5B084"/>